<sequence>MKKKRFLLIIIIIIQLTNTGCKFDSTEVSDIAIISGMALDTTENDEIMLSVLIPVTRAANFGGLLSGGSPRQESTTLVSEKGYGIMDAYRKIEKKLSRRLFFSQMGAVFIGENLAKDGILNVMDFISRNSESHLGLYVFVTQSPAVKVLSMQSELERDIVEKFVKQQETGSEFKIDFRELINMVTEEGQEAILPKISLMPLDVSDNNTVKSSGIDGAAVMHKYKMVGCLDEREARGALVLRNEVEPGMIAHVKDKKGGVIGMKIINSETKITPIIRGDQLEIEAKIKAKGYVDENSSGLDLSDAAEVALLQQKLEQKFNETINVALLKLQKDLKSDVLGFGTAVYRKYPKQWNDYYSCRWDEEFTKLKVKVICNVEIPNVGLQGKRFIPDSE</sequence>
<dbReference type="eggNOG" id="ENOG502Z9N7">
    <property type="taxonomic scope" value="Bacteria"/>
</dbReference>
<dbReference type="PANTHER" id="PTHR35789:SF1">
    <property type="entry name" value="SPORE GERMINATION PROTEIN B3"/>
    <property type="match status" value="1"/>
</dbReference>
<dbReference type="Pfam" id="PF25198">
    <property type="entry name" value="Spore_GerAC_N"/>
    <property type="match status" value="1"/>
</dbReference>
<dbReference type="Gene3D" id="3.30.300.210">
    <property type="entry name" value="Nutrient germinant receptor protein C, domain 3"/>
    <property type="match status" value="1"/>
</dbReference>
<reference evidence="11 12" key="3">
    <citation type="journal article" name="Genome Announc.">
        <title>Improved Draft Genome Sequence of Clostridium pasteurianum Strain ATCC 6013 (DSM 525) Using a Hybrid Next-Generation Sequencing Approach.</title>
        <authorList>
            <person name="Pyne M.E."/>
            <person name="Utturkar S."/>
            <person name="Brown S.D."/>
            <person name="Moo-Young M."/>
            <person name="Chung D.A."/>
            <person name="Chou C.P."/>
        </authorList>
    </citation>
    <scope>NUCLEOTIDE SEQUENCE [LARGE SCALE GENOMIC DNA]</scope>
    <source>
        <strain evidence="11 12">ATCC 6013</strain>
    </source>
</reference>
<dbReference type="PANTHER" id="PTHR35789">
    <property type="entry name" value="SPORE GERMINATION PROTEIN B3"/>
    <property type="match status" value="1"/>
</dbReference>
<dbReference type="Proteomes" id="UP000030905">
    <property type="component" value="Chromosome"/>
</dbReference>
<reference evidence="10 13" key="1">
    <citation type="journal article" date="2015" name="Genome Announc.">
        <title>Complete Genome Sequence of the Nitrogen-Fixing and Solvent-Producing Clostridium pasteurianum DSM 525.</title>
        <authorList>
            <person name="Poehlein A."/>
            <person name="Grosse-Honebrink A."/>
            <person name="Zhang Y."/>
            <person name="Minton N.P."/>
            <person name="Daniel R."/>
        </authorList>
    </citation>
    <scope>NUCLEOTIDE SEQUENCE [LARGE SCALE GENOMIC DNA]</scope>
    <source>
        <strain evidence="10">DSM 525</strain>
        <strain evidence="13">DSM 525 / ATCC 6013</strain>
    </source>
</reference>
<dbReference type="KEGG" id="cpae:CPAST_c10860"/>
<evidence type="ECO:0000256" key="7">
    <source>
        <dbReference type="ARBA" id="ARBA00023288"/>
    </source>
</evidence>
<keyword evidence="13" id="KW-1185">Reference proteome</keyword>
<dbReference type="PATRIC" id="fig|1262449.3.peg.1880"/>
<comment type="subcellular location">
    <subcellularLocation>
        <location evidence="1">Membrane</location>
        <topology evidence="1">Lipid-anchor</topology>
    </subcellularLocation>
</comment>
<evidence type="ECO:0000256" key="1">
    <source>
        <dbReference type="ARBA" id="ARBA00004635"/>
    </source>
</evidence>
<evidence type="ECO:0000313" key="12">
    <source>
        <dbReference type="Proteomes" id="UP000028042"/>
    </source>
</evidence>
<feature type="domain" description="Spore germination protein N-terminal" evidence="9">
    <location>
        <begin position="24"/>
        <end position="197"/>
    </location>
</feature>
<dbReference type="GO" id="GO:0009847">
    <property type="term" value="P:spore germination"/>
    <property type="evidence" value="ECO:0007669"/>
    <property type="project" value="InterPro"/>
</dbReference>
<accession>A0A0H3J042</accession>
<name>A0A0H3J042_CLOPA</name>
<dbReference type="RefSeq" id="WP_003444552.1">
    <property type="nucleotide sequence ID" value="NZ_ANZB01000005.1"/>
</dbReference>
<evidence type="ECO:0000256" key="3">
    <source>
        <dbReference type="ARBA" id="ARBA00022544"/>
    </source>
</evidence>
<keyword evidence="7" id="KW-0449">Lipoprotein</keyword>
<evidence type="ECO:0000313" key="11">
    <source>
        <dbReference type="EMBL" id="KRU12818.1"/>
    </source>
</evidence>
<keyword evidence="4" id="KW-0732">Signal</keyword>
<evidence type="ECO:0000259" key="9">
    <source>
        <dbReference type="Pfam" id="PF25198"/>
    </source>
</evidence>
<dbReference type="Proteomes" id="UP000028042">
    <property type="component" value="Unassembled WGS sequence"/>
</dbReference>
<keyword evidence="5" id="KW-0472">Membrane</keyword>
<dbReference type="InterPro" id="IPR046953">
    <property type="entry name" value="Spore_GerAC-like_C"/>
</dbReference>
<keyword evidence="3" id="KW-0309">Germination</keyword>
<keyword evidence="6" id="KW-0564">Palmitate</keyword>
<dbReference type="GO" id="GO:0016020">
    <property type="term" value="C:membrane"/>
    <property type="evidence" value="ECO:0007669"/>
    <property type="project" value="UniProtKB-SubCell"/>
</dbReference>
<dbReference type="AlphaFoldDB" id="A0A0H3J042"/>
<gene>
    <name evidence="10" type="primary">gerKC</name>
    <name evidence="10" type="ORF">CLPA_c10860</name>
    <name evidence="11" type="ORF">CP6013_02066</name>
</gene>
<evidence type="ECO:0000256" key="5">
    <source>
        <dbReference type="ARBA" id="ARBA00023136"/>
    </source>
</evidence>
<evidence type="ECO:0000256" key="4">
    <source>
        <dbReference type="ARBA" id="ARBA00022729"/>
    </source>
</evidence>
<evidence type="ECO:0000313" key="13">
    <source>
        <dbReference type="Proteomes" id="UP000030905"/>
    </source>
</evidence>
<dbReference type="EMBL" id="CP009268">
    <property type="protein sequence ID" value="AJA51174.1"/>
    <property type="molecule type" value="Genomic_DNA"/>
</dbReference>
<organism evidence="10 13">
    <name type="scientific">Clostridium pasteurianum DSM 525 = ATCC 6013</name>
    <dbReference type="NCBI Taxonomy" id="1262449"/>
    <lineage>
        <taxon>Bacteria</taxon>
        <taxon>Bacillati</taxon>
        <taxon>Bacillota</taxon>
        <taxon>Clostridia</taxon>
        <taxon>Eubacteriales</taxon>
        <taxon>Clostridiaceae</taxon>
        <taxon>Clostridium</taxon>
    </lineage>
</organism>
<feature type="domain" description="Spore germination GerAC-like C-terminal" evidence="8">
    <location>
        <begin position="215"/>
        <end position="381"/>
    </location>
</feature>
<dbReference type="InterPro" id="IPR057336">
    <property type="entry name" value="GerAC_N"/>
</dbReference>
<evidence type="ECO:0000259" key="8">
    <source>
        <dbReference type="Pfam" id="PF05504"/>
    </source>
</evidence>
<comment type="similarity">
    <text evidence="2">Belongs to the GerABKC lipoprotein family.</text>
</comment>
<dbReference type="Pfam" id="PF05504">
    <property type="entry name" value="Spore_GerAC"/>
    <property type="match status" value="1"/>
</dbReference>
<dbReference type="GeneID" id="93073281"/>
<dbReference type="InterPro" id="IPR008844">
    <property type="entry name" value="Spore_GerAC-like"/>
</dbReference>
<dbReference type="NCBIfam" id="TIGR02887">
    <property type="entry name" value="spore_ger_x_C"/>
    <property type="match status" value="1"/>
</dbReference>
<evidence type="ECO:0000256" key="2">
    <source>
        <dbReference type="ARBA" id="ARBA00007886"/>
    </source>
</evidence>
<dbReference type="InterPro" id="IPR038501">
    <property type="entry name" value="Spore_GerAC_C_sf"/>
</dbReference>
<dbReference type="KEGG" id="cpat:CLPA_c10860"/>
<evidence type="ECO:0000313" key="10">
    <source>
        <dbReference type="EMBL" id="AJA51174.1"/>
    </source>
</evidence>
<protein>
    <submittedName>
        <fullName evidence="11">Germination protein, Ger(X)C family</fullName>
    </submittedName>
    <submittedName>
        <fullName evidence="10">Spore germination protein KC</fullName>
    </submittedName>
</protein>
<reference evidence="11" key="2">
    <citation type="submission" date="2015-10" db="EMBL/GenBank/DDBJ databases">
        <title>Improved Draft Genome Sequence of Clostridium pasteurianum Strain ATCC 6013 (DSM 525) Using a Hybrid Next-Generation Sequencing Approach.</title>
        <authorList>
            <person name="Pyne M.E."/>
            <person name="Utturkar S.M."/>
            <person name="Brown S.D."/>
            <person name="Moo-Young M."/>
            <person name="Chung D.A."/>
            <person name="Chou P.C."/>
        </authorList>
    </citation>
    <scope>NUCLEOTIDE SEQUENCE</scope>
    <source>
        <strain evidence="11">ATCC 6013</strain>
    </source>
</reference>
<dbReference type="EMBL" id="JPGY02000001">
    <property type="protein sequence ID" value="KRU12818.1"/>
    <property type="molecule type" value="Genomic_DNA"/>
</dbReference>
<proteinExistence type="inferred from homology"/>
<evidence type="ECO:0000256" key="6">
    <source>
        <dbReference type="ARBA" id="ARBA00023139"/>
    </source>
</evidence>